<dbReference type="EMBL" id="UINC01198893">
    <property type="protein sequence ID" value="SVE17057.1"/>
    <property type="molecule type" value="Genomic_DNA"/>
</dbReference>
<proteinExistence type="predicted"/>
<protein>
    <submittedName>
        <fullName evidence="1">Uncharacterized protein</fullName>
    </submittedName>
</protein>
<sequence>TLTGVTGDITIDSPADLVLDAAGGNVEFKDAGTTQLLLDMDTTANAQIIQLKVNSDDLVFQQYDGNEVVRIADDRRLYFYDKGGEYIYGDGTDLHIVSGADVNLSANIGLTFGDDGEKIEGDGTDLTITGNTINLTATTDVALAVNTGLLLAGTEKIESDGTDLSITVGAGGDINIGTDIGLTFGNDGEKIEGDGTDLTIAGNNINLTAVADVVIPNSVGIQFGGASEKIEGDGTDLTISANNLTV</sequence>
<gene>
    <name evidence="1" type="ORF">METZ01_LOCUS469911</name>
</gene>
<organism evidence="1">
    <name type="scientific">marine metagenome</name>
    <dbReference type="NCBI Taxonomy" id="408172"/>
    <lineage>
        <taxon>unclassified sequences</taxon>
        <taxon>metagenomes</taxon>
        <taxon>ecological metagenomes</taxon>
    </lineage>
</organism>
<dbReference type="AlphaFoldDB" id="A0A383BAA2"/>
<accession>A0A383BAA2</accession>
<evidence type="ECO:0000313" key="1">
    <source>
        <dbReference type="EMBL" id="SVE17057.1"/>
    </source>
</evidence>
<reference evidence="1" key="1">
    <citation type="submission" date="2018-05" db="EMBL/GenBank/DDBJ databases">
        <authorList>
            <person name="Lanie J.A."/>
            <person name="Ng W.-L."/>
            <person name="Kazmierczak K.M."/>
            <person name="Andrzejewski T.M."/>
            <person name="Davidsen T.M."/>
            <person name="Wayne K.J."/>
            <person name="Tettelin H."/>
            <person name="Glass J.I."/>
            <person name="Rusch D."/>
            <person name="Podicherti R."/>
            <person name="Tsui H.-C.T."/>
            <person name="Winkler M.E."/>
        </authorList>
    </citation>
    <scope>NUCLEOTIDE SEQUENCE</scope>
</reference>
<feature type="non-terminal residue" evidence="1">
    <location>
        <position position="246"/>
    </location>
</feature>
<name>A0A383BAA2_9ZZZZ</name>
<feature type="non-terminal residue" evidence="1">
    <location>
        <position position="1"/>
    </location>
</feature>